<evidence type="ECO:0000256" key="5">
    <source>
        <dbReference type="ARBA" id="ARBA00022750"/>
    </source>
</evidence>
<dbReference type="HAMAP" id="MF_00161">
    <property type="entry name" value="LspA"/>
    <property type="match status" value="1"/>
</dbReference>
<dbReference type="UniPathway" id="UPA00665"/>
<dbReference type="EC" id="3.4.23.36" evidence="9"/>
<feature type="transmembrane region" description="Helical" evidence="9">
    <location>
        <begin position="155"/>
        <end position="179"/>
    </location>
</feature>
<dbReference type="NCBIfam" id="TIGR00077">
    <property type="entry name" value="lspA"/>
    <property type="match status" value="1"/>
</dbReference>
<comment type="function">
    <text evidence="9">This protein specifically catalyzes the removal of signal peptides from prolipoproteins.</text>
</comment>
<keyword evidence="8 9" id="KW-0472">Membrane</keyword>
<keyword evidence="5 9" id="KW-0064">Aspartyl protease</keyword>
<feature type="active site" evidence="9">
    <location>
        <position position="145"/>
    </location>
</feature>
<comment type="caution">
    <text evidence="10">The sequence shown here is derived from an EMBL/GenBank/DDBJ whole genome shotgun (WGS) entry which is preliminary data.</text>
</comment>
<comment type="catalytic activity">
    <reaction evidence="9">
        <text>Release of signal peptides from bacterial membrane prolipoproteins. Hydrolyzes -Xaa-Yaa-Zaa-|-(S,diacylglyceryl)Cys-, in which Xaa is hydrophobic (preferably Leu), and Yaa (Ala or Ser) and Zaa (Gly or Ala) have small, neutral side chains.</text>
        <dbReference type="EC" id="3.4.23.36"/>
    </reaction>
</comment>
<keyword evidence="2 9" id="KW-1003">Cell membrane</keyword>
<reference evidence="10 11" key="1">
    <citation type="submission" date="2019-08" db="EMBL/GenBank/DDBJ databases">
        <title>In-depth cultivation of the pig gut microbiome towards novel bacterial diversity and tailored functional studies.</title>
        <authorList>
            <person name="Wylensek D."/>
            <person name="Hitch T.C.A."/>
            <person name="Clavel T."/>
        </authorList>
    </citation>
    <scope>NUCLEOTIDE SEQUENCE [LARGE SCALE GENOMIC DNA]</scope>
    <source>
        <strain evidence="10 11">MUC/MUC-530-WT-4D</strain>
    </source>
</reference>
<evidence type="ECO:0000256" key="8">
    <source>
        <dbReference type="ARBA" id="ARBA00023136"/>
    </source>
</evidence>
<evidence type="ECO:0000256" key="1">
    <source>
        <dbReference type="ARBA" id="ARBA00006139"/>
    </source>
</evidence>
<dbReference type="RefSeq" id="WP_154428612.1">
    <property type="nucleotide sequence ID" value="NZ_VUNI01000003.1"/>
</dbReference>
<dbReference type="GO" id="GO:0004190">
    <property type="term" value="F:aspartic-type endopeptidase activity"/>
    <property type="evidence" value="ECO:0007669"/>
    <property type="project" value="UniProtKB-UniRule"/>
</dbReference>
<feature type="transmembrane region" description="Helical" evidence="9">
    <location>
        <begin position="117"/>
        <end position="135"/>
    </location>
</feature>
<keyword evidence="3 9" id="KW-0645">Protease</keyword>
<evidence type="ECO:0000256" key="9">
    <source>
        <dbReference type="HAMAP-Rule" id="MF_00161"/>
    </source>
</evidence>
<accession>A0A6L5YPM8</accession>
<dbReference type="GO" id="GO:0006508">
    <property type="term" value="P:proteolysis"/>
    <property type="evidence" value="ECO:0007669"/>
    <property type="project" value="UniProtKB-KW"/>
</dbReference>
<dbReference type="Proteomes" id="UP000474024">
    <property type="component" value="Unassembled WGS sequence"/>
</dbReference>
<sequence>MICKKNSKNMISAGLFILILVLLDQITKLIAATALKWKAPFEIIPGVFELHYLENTSAAFGKDPVSILNTIFHFSYFTEHPEALLSWKMGFFIVFTIVAVLVLSLIYLRIPTEKRFCWINMILLLLIAGAIGNFIDRVFRRYVIDFFYFKLIDFPIFNVADIYVTVGVALLIIFVLFYYKEDDFDAIFPPKKK</sequence>
<keyword evidence="4 9" id="KW-0812">Transmembrane</keyword>
<dbReference type="PROSITE" id="PS00855">
    <property type="entry name" value="SPASE_II"/>
    <property type="match status" value="1"/>
</dbReference>
<keyword evidence="11" id="KW-1185">Reference proteome</keyword>
<keyword evidence="6 9" id="KW-0378">Hydrolase</keyword>
<organism evidence="10 11">
    <name type="scientific">Roseburia porci</name>
    <dbReference type="NCBI Taxonomy" id="2605790"/>
    <lineage>
        <taxon>Bacteria</taxon>
        <taxon>Bacillati</taxon>
        <taxon>Bacillota</taxon>
        <taxon>Clostridia</taxon>
        <taxon>Lachnospirales</taxon>
        <taxon>Lachnospiraceae</taxon>
        <taxon>Roseburia</taxon>
    </lineage>
</organism>
<dbReference type="GO" id="GO:0005886">
    <property type="term" value="C:plasma membrane"/>
    <property type="evidence" value="ECO:0007669"/>
    <property type="project" value="UniProtKB-SubCell"/>
</dbReference>
<dbReference type="EMBL" id="VUNI01000003">
    <property type="protein sequence ID" value="MST73949.1"/>
    <property type="molecule type" value="Genomic_DNA"/>
</dbReference>
<comment type="pathway">
    <text evidence="9">Protein modification; lipoprotein biosynthesis (signal peptide cleavage).</text>
</comment>
<comment type="subcellular location">
    <subcellularLocation>
        <location evidence="9">Cell membrane</location>
        <topology evidence="9">Multi-pass membrane protein</topology>
    </subcellularLocation>
</comment>
<protein>
    <recommendedName>
        <fullName evidence="9">Lipoprotein signal peptidase</fullName>
        <ecNumber evidence="9">3.4.23.36</ecNumber>
    </recommendedName>
    <alternativeName>
        <fullName evidence="9">Prolipoprotein signal peptidase</fullName>
    </alternativeName>
    <alternativeName>
        <fullName evidence="9">Signal peptidase II</fullName>
        <shortName evidence="9">SPase II</shortName>
    </alternativeName>
</protein>
<dbReference type="PANTHER" id="PTHR33695:SF1">
    <property type="entry name" value="LIPOPROTEIN SIGNAL PEPTIDASE"/>
    <property type="match status" value="1"/>
</dbReference>
<keyword evidence="7 9" id="KW-1133">Transmembrane helix</keyword>
<gene>
    <name evidence="9 10" type="primary">lspA</name>
    <name evidence="10" type="ORF">FYJ75_02715</name>
</gene>
<evidence type="ECO:0000256" key="6">
    <source>
        <dbReference type="ARBA" id="ARBA00022801"/>
    </source>
</evidence>
<proteinExistence type="inferred from homology"/>
<comment type="caution">
    <text evidence="9">Lacks conserved residue(s) required for the propagation of feature annotation.</text>
</comment>
<evidence type="ECO:0000256" key="2">
    <source>
        <dbReference type="ARBA" id="ARBA00022475"/>
    </source>
</evidence>
<evidence type="ECO:0000256" key="7">
    <source>
        <dbReference type="ARBA" id="ARBA00022989"/>
    </source>
</evidence>
<comment type="similarity">
    <text evidence="1 9">Belongs to the peptidase A8 family.</text>
</comment>
<evidence type="ECO:0000256" key="4">
    <source>
        <dbReference type="ARBA" id="ARBA00022692"/>
    </source>
</evidence>
<evidence type="ECO:0000313" key="11">
    <source>
        <dbReference type="Proteomes" id="UP000474024"/>
    </source>
</evidence>
<evidence type="ECO:0000313" key="10">
    <source>
        <dbReference type="EMBL" id="MST73949.1"/>
    </source>
</evidence>
<feature type="active site" evidence="9">
    <location>
        <position position="161"/>
    </location>
</feature>
<evidence type="ECO:0000256" key="3">
    <source>
        <dbReference type="ARBA" id="ARBA00022670"/>
    </source>
</evidence>
<dbReference type="InterPro" id="IPR001872">
    <property type="entry name" value="Peptidase_A8"/>
</dbReference>
<dbReference type="PANTHER" id="PTHR33695">
    <property type="entry name" value="LIPOPROTEIN SIGNAL PEPTIDASE"/>
    <property type="match status" value="1"/>
</dbReference>
<name>A0A6L5YPM8_9FIRM</name>
<dbReference type="Pfam" id="PF01252">
    <property type="entry name" value="Peptidase_A8"/>
    <property type="match status" value="1"/>
</dbReference>
<dbReference type="AlphaFoldDB" id="A0A6L5YPM8"/>
<feature type="transmembrane region" description="Helical" evidence="9">
    <location>
        <begin position="89"/>
        <end position="110"/>
    </location>
</feature>